<dbReference type="Pfam" id="PF00512">
    <property type="entry name" value="HisKA"/>
    <property type="match status" value="1"/>
</dbReference>
<dbReference type="CDD" id="cd00082">
    <property type="entry name" value="HisKA"/>
    <property type="match status" value="1"/>
</dbReference>
<feature type="transmembrane region" description="Helical" evidence="4">
    <location>
        <begin position="173"/>
        <end position="192"/>
    </location>
</feature>
<evidence type="ECO:0000256" key="2">
    <source>
        <dbReference type="ARBA" id="ARBA00012438"/>
    </source>
</evidence>
<dbReference type="InterPro" id="IPR005467">
    <property type="entry name" value="His_kinase_dom"/>
</dbReference>
<keyword evidence="7" id="KW-1185">Reference proteome</keyword>
<name>A0A4U8TNL5_9HELI</name>
<protein>
    <recommendedName>
        <fullName evidence="2">histidine kinase</fullName>
        <ecNumber evidence="2">2.7.13.3</ecNumber>
    </recommendedName>
</protein>
<feature type="domain" description="Histidine kinase" evidence="5">
    <location>
        <begin position="212"/>
        <end position="413"/>
    </location>
</feature>
<keyword evidence="4" id="KW-1133">Transmembrane helix</keyword>
<dbReference type="SMART" id="SM00388">
    <property type="entry name" value="HisKA"/>
    <property type="match status" value="1"/>
</dbReference>
<evidence type="ECO:0000256" key="3">
    <source>
        <dbReference type="ARBA" id="ARBA00022553"/>
    </source>
</evidence>
<dbReference type="Proteomes" id="UP000029707">
    <property type="component" value="Unassembled WGS sequence"/>
</dbReference>
<keyword evidence="6" id="KW-0808">Transferase</keyword>
<keyword evidence="4" id="KW-0472">Membrane</keyword>
<keyword evidence="3" id="KW-0597">Phosphoprotein</keyword>
<dbReference type="RefSeq" id="WP_034362539.1">
    <property type="nucleotide sequence ID" value="NZ_CAJUDB010000010.1"/>
</dbReference>
<dbReference type="InterPro" id="IPR036097">
    <property type="entry name" value="HisK_dim/P_sf"/>
</dbReference>
<dbReference type="SUPFAM" id="SSF55874">
    <property type="entry name" value="ATPase domain of HSP90 chaperone/DNA topoisomerase II/histidine kinase"/>
    <property type="match status" value="1"/>
</dbReference>
<evidence type="ECO:0000256" key="1">
    <source>
        <dbReference type="ARBA" id="ARBA00000085"/>
    </source>
</evidence>
<evidence type="ECO:0000256" key="4">
    <source>
        <dbReference type="SAM" id="Phobius"/>
    </source>
</evidence>
<comment type="caution">
    <text evidence="6">The sequence shown here is derived from an EMBL/GenBank/DDBJ whole genome shotgun (WGS) entry which is preliminary data.</text>
</comment>
<dbReference type="EC" id="2.7.13.3" evidence="2"/>
<gene>
    <name evidence="6" type="ORF">LS65_004515</name>
</gene>
<feature type="transmembrane region" description="Helical" evidence="4">
    <location>
        <begin position="12"/>
        <end position="32"/>
    </location>
</feature>
<dbReference type="SUPFAM" id="SSF47384">
    <property type="entry name" value="Homodimeric domain of signal transducing histidine kinase"/>
    <property type="match status" value="1"/>
</dbReference>
<proteinExistence type="predicted"/>
<dbReference type="InterPro" id="IPR003594">
    <property type="entry name" value="HATPase_dom"/>
</dbReference>
<dbReference type="GO" id="GO:0000155">
    <property type="term" value="F:phosphorelay sensor kinase activity"/>
    <property type="evidence" value="ECO:0007669"/>
    <property type="project" value="InterPro"/>
</dbReference>
<comment type="catalytic activity">
    <reaction evidence="1">
        <text>ATP + protein L-histidine = ADP + protein N-phospho-L-histidine.</text>
        <dbReference type="EC" id="2.7.13.3"/>
    </reaction>
</comment>
<dbReference type="AlphaFoldDB" id="A0A4U8TNL5"/>
<dbReference type="SMART" id="SM00387">
    <property type="entry name" value="HATPase_c"/>
    <property type="match status" value="1"/>
</dbReference>
<dbReference type="InterPro" id="IPR003661">
    <property type="entry name" value="HisK_dim/P_dom"/>
</dbReference>
<dbReference type="EMBL" id="JRMQ02000004">
    <property type="protein sequence ID" value="TLE02087.1"/>
    <property type="molecule type" value="Genomic_DNA"/>
</dbReference>
<accession>A0A4U8TNL5</accession>
<sequence>MENSKKAILKILCLYLGTTGIFLCVFFGFFYMKEKRHLFVQQVSNLREVSLEVYDILYMNKDDLPTALEQIETHITHPLRIYNRKGQVVYDTLSTTLSEEEIKRGIAFRGDKVIIEPAMHEHFPKFQSNKEEKAQQKSEYDTPLSKIHKKPRYQVFIQDTSLDSQFFFVRVKLISYFLLSLFGIGIVAYFLVRLSLKPMQEKINSLNSFIKDSTHEINTPLSIILMSIETLQTDNLTPNQLQKIERIKLASKNLNRLYRDLVTYNFPHAISDKNENLALHSLLRERLGYFTPFFEQKCIQVQSEIESSHIVASAEKMSCVIDNLLSNAIKYNKKGGKICIVLKEGYLCISDSGCGMSMEESKKIFGRYVRCNDFQGGFGIGLTLVKRICDEYHIRIEVKTQVGQGSSFTLLWN</sequence>
<dbReference type="Pfam" id="PF02518">
    <property type="entry name" value="HATPase_c"/>
    <property type="match status" value="1"/>
</dbReference>
<reference evidence="6 7" key="1">
    <citation type="journal article" date="2014" name="Genome Announc.">
        <title>Draft genome sequences of eight enterohepatic helicobacter species isolated from both laboratory and wild rodents.</title>
        <authorList>
            <person name="Sheh A."/>
            <person name="Shen Z."/>
            <person name="Fox J.G."/>
        </authorList>
    </citation>
    <scope>NUCLEOTIDE SEQUENCE [LARGE SCALE GENOMIC DNA]</scope>
    <source>
        <strain evidence="6 7">MIT 01-6451</strain>
    </source>
</reference>
<dbReference type="OrthoDB" id="9761634at2"/>
<dbReference type="InterPro" id="IPR036890">
    <property type="entry name" value="HATPase_C_sf"/>
</dbReference>
<keyword evidence="6" id="KW-0418">Kinase</keyword>
<dbReference type="Gene3D" id="3.30.565.10">
    <property type="entry name" value="Histidine kinase-like ATPase, C-terminal domain"/>
    <property type="match status" value="1"/>
</dbReference>
<dbReference type="PROSITE" id="PS50109">
    <property type="entry name" value="HIS_KIN"/>
    <property type="match status" value="1"/>
</dbReference>
<dbReference type="STRING" id="425400.LS65_06635"/>
<keyword evidence="4" id="KW-0812">Transmembrane</keyword>
<dbReference type="Gene3D" id="1.10.287.130">
    <property type="match status" value="1"/>
</dbReference>
<evidence type="ECO:0000313" key="7">
    <source>
        <dbReference type="Proteomes" id="UP000029707"/>
    </source>
</evidence>
<evidence type="ECO:0000313" key="6">
    <source>
        <dbReference type="EMBL" id="TLE02087.1"/>
    </source>
</evidence>
<dbReference type="PANTHER" id="PTHR43547:SF2">
    <property type="entry name" value="HYBRID SIGNAL TRANSDUCTION HISTIDINE KINASE C"/>
    <property type="match status" value="1"/>
</dbReference>
<organism evidence="6 7">
    <name type="scientific">Helicobacter japonicus</name>
    <dbReference type="NCBI Taxonomy" id="425400"/>
    <lineage>
        <taxon>Bacteria</taxon>
        <taxon>Pseudomonadati</taxon>
        <taxon>Campylobacterota</taxon>
        <taxon>Epsilonproteobacteria</taxon>
        <taxon>Campylobacterales</taxon>
        <taxon>Helicobacteraceae</taxon>
        <taxon>Helicobacter</taxon>
    </lineage>
</organism>
<dbReference type="PANTHER" id="PTHR43547">
    <property type="entry name" value="TWO-COMPONENT HISTIDINE KINASE"/>
    <property type="match status" value="1"/>
</dbReference>
<evidence type="ECO:0000259" key="5">
    <source>
        <dbReference type="PROSITE" id="PS50109"/>
    </source>
</evidence>